<organism evidence="1 2">
    <name type="scientific">Vagococcus allomyrinae</name>
    <dbReference type="NCBI Taxonomy" id="2794353"/>
    <lineage>
        <taxon>Bacteria</taxon>
        <taxon>Bacillati</taxon>
        <taxon>Bacillota</taxon>
        <taxon>Bacilli</taxon>
        <taxon>Lactobacillales</taxon>
        <taxon>Enterococcaceae</taxon>
        <taxon>Vagococcus</taxon>
    </lineage>
</organism>
<comment type="caution">
    <text evidence="1">The sequence shown here is derived from an EMBL/GenBank/DDBJ whole genome shotgun (WGS) entry which is preliminary data.</text>
</comment>
<evidence type="ECO:0000313" key="2">
    <source>
        <dbReference type="Proteomes" id="UP000674938"/>
    </source>
</evidence>
<dbReference type="AlphaFoldDB" id="A0A940SWL9"/>
<sequence length="124" mass="14204">MAKERSKNSVKHFTKALSDSSQKLLAAFLNDDIKLNKDKEKLRKQIHQACSQNSFVVLQIAATNTPNSEFETAAGKLKQNKNNPDMIILSDQQTKKIRMIPIDHIRKVSFLKQKLAKKEQRQIT</sequence>
<proteinExistence type="predicted"/>
<name>A0A940SWL9_9ENTE</name>
<reference evidence="1" key="1">
    <citation type="submission" date="2020-12" db="EMBL/GenBank/DDBJ databases">
        <title>Vagococcus allomyrinae sp. nov. and Enterococcus lavae sp. nov., isolated from the larvae of Allomyrina dichotoma.</title>
        <authorList>
            <person name="Lee S.D."/>
        </authorList>
    </citation>
    <scope>NUCLEOTIDE SEQUENCE</scope>
    <source>
        <strain evidence="1">BWB3-3</strain>
    </source>
</reference>
<evidence type="ECO:0000313" key="1">
    <source>
        <dbReference type="EMBL" id="MBP1043425.1"/>
    </source>
</evidence>
<protein>
    <submittedName>
        <fullName evidence="1">Uncharacterized protein</fullName>
    </submittedName>
</protein>
<gene>
    <name evidence="1" type="ORF">I6N95_20590</name>
</gene>
<dbReference type="Proteomes" id="UP000674938">
    <property type="component" value="Unassembled WGS sequence"/>
</dbReference>
<dbReference type="RefSeq" id="WP_209531238.1">
    <property type="nucleotide sequence ID" value="NZ_JAEEGA010000016.1"/>
</dbReference>
<accession>A0A940SWL9</accession>
<keyword evidence="2" id="KW-1185">Reference proteome</keyword>
<dbReference type="EMBL" id="JAEEGA010000016">
    <property type="protein sequence ID" value="MBP1043425.1"/>
    <property type="molecule type" value="Genomic_DNA"/>
</dbReference>